<proteinExistence type="predicted"/>
<name>A0A8J2MUA7_COTCN</name>
<evidence type="ECO:0000259" key="1">
    <source>
        <dbReference type="Pfam" id="PF13843"/>
    </source>
</evidence>
<evidence type="ECO:0000313" key="3">
    <source>
        <dbReference type="Proteomes" id="UP000786811"/>
    </source>
</evidence>
<dbReference type="OrthoDB" id="8123139at2759"/>
<dbReference type="PANTHER" id="PTHR46599">
    <property type="entry name" value="PIGGYBAC TRANSPOSABLE ELEMENT-DERIVED PROTEIN 4"/>
    <property type="match status" value="1"/>
</dbReference>
<reference evidence="2" key="1">
    <citation type="submission" date="2021-04" db="EMBL/GenBank/DDBJ databases">
        <authorList>
            <person name="Chebbi M.A.C M."/>
        </authorList>
    </citation>
    <scope>NUCLEOTIDE SEQUENCE</scope>
</reference>
<comment type="caution">
    <text evidence="2">The sequence shown here is derived from an EMBL/GenBank/DDBJ whole genome shotgun (WGS) entry which is preliminary data.</text>
</comment>
<accession>A0A8J2MUA7</accession>
<gene>
    <name evidence="2" type="ORF">HICCMSTLAB_LOCUS9725</name>
</gene>
<dbReference type="PANTHER" id="PTHR46599:SF3">
    <property type="entry name" value="PIGGYBAC TRANSPOSABLE ELEMENT-DERIVED PROTEIN 4"/>
    <property type="match status" value="1"/>
</dbReference>
<evidence type="ECO:0000313" key="2">
    <source>
        <dbReference type="EMBL" id="CAG5100652.1"/>
    </source>
</evidence>
<dbReference type="Proteomes" id="UP000786811">
    <property type="component" value="Unassembled WGS sequence"/>
</dbReference>
<feature type="domain" description="PiggyBac transposable element-derived protein" evidence="1">
    <location>
        <begin position="213"/>
        <end position="304"/>
    </location>
</feature>
<dbReference type="AlphaFoldDB" id="A0A8J2MUA7"/>
<dbReference type="Pfam" id="PF13843">
    <property type="entry name" value="DDE_Tnp_1_7"/>
    <property type="match status" value="1"/>
</dbReference>
<dbReference type="EMBL" id="CAJNRD030001122">
    <property type="protein sequence ID" value="CAG5100652.1"/>
    <property type="molecule type" value="Genomic_DNA"/>
</dbReference>
<protein>
    <recommendedName>
        <fullName evidence="1">PiggyBac transposable element-derived protein domain-containing protein</fullName>
    </recommendedName>
</protein>
<organism evidence="2 3">
    <name type="scientific">Cotesia congregata</name>
    <name type="common">Parasitoid wasp</name>
    <name type="synonym">Apanteles congregatus</name>
    <dbReference type="NCBI Taxonomy" id="51543"/>
    <lineage>
        <taxon>Eukaryota</taxon>
        <taxon>Metazoa</taxon>
        <taxon>Ecdysozoa</taxon>
        <taxon>Arthropoda</taxon>
        <taxon>Hexapoda</taxon>
        <taxon>Insecta</taxon>
        <taxon>Pterygota</taxon>
        <taxon>Neoptera</taxon>
        <taxon>Endopterygota</taxon>
        <taxon>Hymenoptera</taxon>
        <taxon>Apocrita</taxon>
        <taxon>Ichneumonoidea</taxon>
        <taxon>Braconidae</taxon>
        <taxon>Microgastrinae</taxon>
        <taxon>Cotesia</taxon>
    </lineage>
</organism>
<sequence length="312" mass="35708">MPYNLRKNRVLNYLLRKDCEVDDFGSDSDADEDACEVMSEEEAESDSSDSSDADVQISLTRKRALEASLRKSGRLVSILIGKNGYTWSLKFPNRSSDRSQVRSRTGLTPGPINEAANCNEIHEYWEILFTEKICQLVVDYTYLKIQLVLDEISKTGNTLQTYHHTTDLVEMNAFIGLLYHAEMWKANHVDPKHVFINAIPYKGKIQVKDGLIPEYLLRKVTEPIHGTHHSVTCDSWFTTIPLIEKMQKQPYDLTITGTIRSNKKEIPLEMKIAGEERTAKYCHHDSITLVSWTPKKKKKCISGFFLPTIYSN</sequence>
<feature type="non-terminal residue" evidence="2">
    <location>
        <position position="312"/>
    </location>
</feature>
<dbReference type="InterPro" id="IPR029526">
    <property type="entry name" value="PGBD"/>
</dbReference>
<keyword evidence="3" id="KW-1185">Reference proteome</keyword>